<evidence type="ECO:0000256" key="2">
    <source>
        <dbReference type="ARBA" id="ARBA00008163"/>
    </source>
</evidence>
<feature type="signal peptide" evidence="8">
    <location>
        <begin position="1"/>
        <end position="19"/>
    </location>
</feature>
<dbReference type="STRING" id="1224947.SAMN05216480_101883"/>
<evidence type="ECO:0000256" key="4">
    <source>
        <dbReference type="ARBA" id="ARBA00022692"/>
    </source>
</evidence>
<keyword evidence="4" id="KW-0812">Transmembrane</keyword>
<dbReference type="GO" id="GO:0015483">
    <property type="term" value="F:long-chain fatty acid transporting porin activity"/>
    <property type="evidence" value="ECO:0007669"/>
    <property type="project" value="TreeGrafter"/>
</dbReference>
<dbReference type="Pfam" id="PF03349">
    <property type="entry name" value="Toluene_X"/>
    <property type="match status" value="1"/>
</dbReference>
<accession>A0A1I7FDJ6</accession>
<organism evidence="9 10">
    <name type="scientific">Pustulibacterium marinum</name>
    <dbReference type="NCBI Taxonomy" id="1224947"/>
    <lineage>
        <taxon>Bacteria</taxon>
        <taxon>Pseudomonadati</taxon>
        <taxon>Bacteroidota</taxon>
        <taxon>Flavobacteriia</taxon>
        <taxon>Flavobacteriales</taxon>
        <taxon>Flavobacteriaceae</taxon>
        <taxon>Pustulibacterium</taxon>
    </lineage>
</organism>
<evidence type="ECO:0000313" key="10">
    <source>
        <dbReference type="Proteomes" id="UP000199138"/>
    </source>
</evidence>
<dbReference type="PANTHER" id="PTHR35093:SF8">
    <property type="entry name" value="OUTER MEMBRANE PROTEIN NMB0088-RELATED"/>
    <property type="match status" value="1"/>
</dbReference>
<dbReference type="InterPro" id="IPR005017">
    <property type="entry name" value="OMPP1/FadL/TodX"/>
</dbReference>
<comment type="subcellular location">
    <subcellularLocation>
        <location evidence="1">Cell outer membrane</location>
        <topology evidence="1">Multi-pass membrane protein</topology>
    </subcellularLocation>
</comment>
<dbReference type="RefSeq" id="WP_093023330.1">
    <property type="nucleotide sequence ID" value="NZ_FPBK01000001.1"/>
</dbReference>
<proteinExistence type="inferred from homology"/>
<evidence type="ECO:0000256" key="8">
    <source>
        <dbReference type="SAM" id="SignalP"/>
    </source>
</evidence>
<keyword evidence="7" id="KW-0998">Cell outer membrane</keyword>
<protein>
    <submittedName>
        <fullName evidence="9">Long-chain fatty acid transport protein</fullName>
    </submittedName>
</protein>
<keyword evidence="5 8" id="KW-0732">Signal</keyword>
<gene>
    <name evidence="9" type="ORF">SAMN05216480_101883</name>
</gene>
<evidence type="ECO:0000256" key="7">
    <source>
        <dbReference type="ARBA" id="ARBA00023237"/>
    </source>
</evidence>
<feature type="chain" id="PRO_5011791469" evidence="8">
    <location>
        <begin position="20"/>
        <end position="508"/>
    </location>
</feature>
<dbReference type="PANTHER" id="PTHR35093">
    <property type="entry name" value="OUTER MEMBRANE PROTEIN NMB0088-RELATED"/>
    <property type="match status" value="1"/>
</dbReference>
<dbReference type="AlphaFoldDB" id="A0A1I7FDJ6"/>
<evidence type="ECO:0000256" key="1">
    <source>
        <dbReference type="ARBA" id="ARBA00004571"/>
    </source>
</evidence>
<dbReference type="EMBL" id="FPBK01000001">
    <property type="protein sequence ID" value="SFU34238.1"/>
    <property type="molecule type" value="Genomic_DNA"/>
</dbReference>
<dbReference type="SUPFAM" id="SSF56935">
    <property type="entry name" value="Porins"/>
    <property type="match status" value="1"/>
</dbReference>
<evidence type="ECO:0000256" key="6">
    <source>
        <dbReference type="ARBA" id="ARBA00023136"/>
    </source>
</evidence>
<name>A0A1I7FDJ6_9FLAO</name>
<sequence>MKKFAFLFIMVTSVAIVNAQDITDALRYSSDELSGSARVRSMSGAFGALGGDISSITINPAGSAVMLTSEAGLTIGNYNTQNENTFFGNNTSDTKDQFDLSQAGVVLVYNNTDQNAKWGRMSLGFNYENSNNYSNRNFIKGLNTNNGIDKYFLAYAQGVSLENIDLLPNETVDDLYQWLGENYGFAEQQAFLGYQAYIIDPVSSDNLNSDYNSNAYYTGLDQEYTLETKGANRKFTVNFATEYDKKLYLGINLNFHSIDLKKETYLSEIGFDADSPLQETGFKNYLETYGNGFSLQAGAIYKATKNLRLGAVYQSPTWYRINEELSQGVFGISIDENGNEYSPDVVYPNVTNIYEAYKLTTPGKFTGSLSYVFGKAGLLSFDYIRKDYSNTKFRPVNDAYFSTQNNQISNSLQATNSYRLGGEARIERLSLRAGYRFEESPYKNESTVGDLTGYSFGFGYNFGATTLDLSYDIAEQDSNYQLYSVGLTDSAAVNSKFQTIMLSLNFKI</sequence>
<evidence type="ECO:0000313" key="9">
    <source>
        <dbReference type="EMBL" id="SFU34238.1"/>
    </source>
</evidence>
<dbReference type="OrthoDB" id="9765571at2"/>
<dbReference type="Proteomes" id="UP000199138">
    <property type="component" value="Unassembled WGS sequence"/>
</dbReference>
<keyword evidence="10" id="KW-1185">Reference proteome</keyword>
<keyword evidence="3" id="KW-1134">Transmembrane beta strand</keyword>
<evidence type="ECO:0000256" key="3">
    <source>
        <dbReference type="ARBA" id="ARBA00022452"/>
    </source>
</evidence>
<evidence type="ECO:0000256" key="5">
    <source>
        <dbReference type="ARBA" id="ARBA00022729"/>
    </source>
</evidence>
<dbReference type="Gene3D" id="2.40.160.60">
    <property type="entry name" value="Outer membrane protein transport protein (OMPP1/FadL/TodX)"/>
    <property type="match status" value="1"/>
</dbReference>
<reference evidence="9 10" key="1">
    <citation type="submission" date="2016-10" db="EMBL/GenBank/DDBJ databases">
        <authorList>
            <person name="de Groot N.N."/>
        </authorList>
    </citation>
    <scope>NUCLEOTIDE SEQUENCE [LARGE SCALE GENOMIC DNA]</scope>
    <source>
        <strain evidence="9 10">CGMCC 1.12333</strain>
    </source>
</reference>
<comment type="similarity">
    <text evidence="2">Belongs to the OmpP1/FadL family.</text>
</comment>
<dbReference type="GO" id="GO:0009279">
    <property type="term" value="C:cell outer membrane"/>
    <property type="evidence" value="ECO:0007669"/>
    <property type="project" value="UniProtKB-SubCell"/>
</dbReference>
<keyword evidence="6" id="KW-0472">Membrane</keyword>